<keyword evidence="3" id="KW-1185">Reference proteome</keyword>
<dbReference type="EMBL" id="BMAV01020189">
    <property type="protein sequence ID" value="GFY73567.1"/>
    <property type="molecule type" value="Genomic_DNA"/>
</dbReference>
<name>A0A8X7CRA2_9ARAC</name>
<reference evidence="2" key="1">
    <citation type="submission" date="2020-08" db="EMBL/GenBank/DDBJ databases">
        <title>Multicomponent nature underlies the extraordinary mechanical properties of spider dragline silk.</title>
        <authorList>
            <person name="Kono N."/>
            <person name="Nakamura H."/>
            <person name="Mori M."/>
            <person name="Yoshida Y."/>
            <person name="Ohtoshi R."/>
            <person name="Malay A.D."/>
            <person name="Moran D.A.P."/>
            <person name="Tomita M."/>
            <person name="Numata K."/>
            <person name="Arakawa K."/>
        </authorList>
    </citation>
    <scope>NUCLEOTIDE SEQUENCE</scope>
</reference>
<proteinExistence type="predicted"/>
<evidence type="ECO:0000256" key="1">
    <source>
        <dbReference type="SAM" id="MobiDB-lite"/>
    </source>
</evidence>
<evidence type="ECO:0000313" key="3">
    <source>
        <dbReference type="Proteomes" id="UP000886998"/>
    </source>
</evidence>
<dbReference type="AlphaFoldDB" id="A0A8X7CRA2"/>
<gene>
    <name evidence="2" type="ORF">TNIN_428351</name>
</gene>
<feature type="region of interest" description="Disordered" evidence="1">
    <location>
        <begin position="32"/>
        <end position="58"/>
    </location>
</feature>
<evidence type="ECO:0000313" key="2">
    <source>
        <dbReference type="EMBL" id="GFY73567.1"/>
    </source>
</evidence>
<sequence length="96" mass="11117">MTLPVLAKDLCQDLLPAPGNKTNDIQQIWQRGPTIQRGGPDNDWGRPDRTKGESRVVARKPKARKRWLEEERRLDDGLQSYIILMFFMRCPIEGVK</sequence>
<feature type="compositionally biased region" description="Basic and acidic residues" evidence="1">
    <location>
        <begin position="43"/>
        <end position="56"/>
    </location>
</feature>
<dbReference type="Proteomes" id="UP000886998">
    <property type="component" value="Unassembled WGS sequence"/>
</dbReference>
<organism evidence="2 3">
    <name type="scientific">Trichonephila inaurata madagascariensis</name>
    <dbReference type="NCBI Taxonomy" id="2747483"/>
    <lineage>
        <taxon>Eukaryota</taxon>
        <taxon>Metazoa</taxon>
        <taxon>Ecdysozoa</taxon>
        <taxon>Arthropoda</taxon>
        <taxon>Chelicerata</taxon>
        <taxon>Arachnida</taxon>
        <taxon>Araneae</taxon>
        <taxon>Araneomorphae</taxon>
        <taxon>Entelegynae</taxon>
        <taxon>Araneoidea</taxon>
        <taxon>Nephilidae</taxon>
        <taxon>Trichonephila</taxon>
        <taxon>Trichonephila inaurata</taxon>
    </lineage>
</organism>
<protein>
    <submittedName>
        <fullName evidence="2">Uncharacterized protein</fullName>
    </submittedName>
</protein>
<comment type="caution">
    <text evidence="2">The sequence shown here is derived from an EMBL/GenBank/DDBJ whole genome shotgun (WGS) entry which is preliminary data.</text>
</comment>
<accession>A0A8X7CRA2</accession>